<reference evidence="1 2" key="1">
    <citation type="journal article" date="2015" name="Genome Announc.">
        <title>Expanding the biotechnology potential of lactobacilli through comparative genomics of 213 strains and associated genera.</title>
        <authorList>
            <person name="Sun Z."/>
            <person name="Harris H.M."/>
            <person name="McCann A."/>
            <person name="Guo C."/>
            <person name="Argimon S."/>
            <person name="Zhang W."/>
            <person name="Yang X."/>
            <person name="Jeffery I.B."/>
            <person name="Cooney J.C."/>
            <person name="Kagawa T.F."/>
            <person name="Liu W."/>
            <person name="Song Y."/>
            <person name="Salvetti E."/>
            <person name="Wrobel A."/>
            <person name="Rasinkangas P."/>
            <person name="Parkhill J."/>
            <person name="Rea M.C."/>
            <person name="O'Sullivan O."/>
            <person name="Ritari J."/>
            <person name="Douillard F.P."/>
            <person name="Paul Ross R."/>
            <person name="Yang R."/>
            <person name="Briner A.E."/>
            <person name="Felis G.E."/>
            <person name="de Vos W.M."/>
            <person name="Barrangou R."/>
            <person name="Klaenhammer T.R."/>
            <person name="Caufield P.W."/>
            <person name="Cui Y."/>
            <person name="Zhang H."/>
            <person name="O'Toole P.W."/>
        </authorList>
    </citation>
    <scope>NUCLEOTIDE SEQUENCE [LARGE SCALE GENOMIC DNA]</scope>
    <source>
        <strain evidence="1 2">DSM 20314</strain>
    </source>
</reference>
<gene>
    <name evidence="1" type="ORF">FD24_GL002183</name>
</gene>
<protein>
    <submittedName>
        <fullName evidence="1">Extracellular protein</fullName>
    </submittedName>
</protein>
<organism evidence="1 2">
    <name type="scientific">Lactiplantibacillus pentosus DSM 20314</name>
    <dbReference type="NCBI Taxonomy" id="1423791"/>
    <lineage>
        <taxon>Bacteria</taxon>
        <taxon>Bacillati</taxon>
        <taxon>Bacillota</taxon>
        <taxon>Bacilli</taxon>
        <taxon>Lactobacillales</taxon>
        <taxon>Lactobacillaceae</taxon>
        <taxon>Lactiplantibacillus</taxon>
    </lineage>
</organism>
<dbReference type="Proteomes" id="UP000051020">
    <property type="component" value="Unassembled WGS sequence"/>
</dbReference>
<evidence type="ECO:0000313" key="2">
    <source>
        <dbReference type="Proteomes" id="UP000051020"/>
    </source>
</evidence>
<accession>A0A837REE8</accession>
<proteinExistence type="predicted"/>
<dbReference type="EMBL" id="AZCU01000003">
    <property type="protein sequence ID" value="KRK26446.1"/>
    <property type="molecule type" value="Genomic_DNA"/>
</dbReference>
<sequence length="585" mass="64748">MVKMHWAIKAGIGVLVSAGSFTAIVSQPTHASAATYRRTAATKVASKPYYTTSNTGKTYTFSGSLKKTKMHANHALKSYHNSTWTRTKQAYVYKGNRKVRYYYVKSAKNGATGWVASSYLKAGKDYQAKTAKKTTASAYDKVASHTGKIYQVSGTNNYVKLKAKTSLNANLVYTRTKTRVIYKRGRAYTYNYVTAGSTHGWVVSGDIVSENSIGKTKVTSKANGLTSYATSGNVLSPYRSQDFSTVNSSGYTMGKITYTYDSDYSTTNSFQTAVHTLPLTKSTNDAYSKYHFKTAVYLPIDYPGFSRKSILGNPQSAAFSKDDHYLYVMYNDNQQASDENQTGWVIRYDWTKLNQLLNASGSSLSMIRRATNRYYRGTTTALDRQMLACMKVGPQFKAGHVQSLALNPKTNQLWFIKAYKNSTTATVQRLSMSTLKPNASVNFTLKSTVHMGSVLSFDNSGNAYFWTQTKSAWPTAPVNSVKFYKGTLGVNRVHFSLVKQGLSQAPGQVLQSMSYNSNNGRLYLVSDESIFSVPANKLGKLSTADVSRSNFSGKREFEGLVWQHTSNTGYLLTNKGPELMKVVAN</sequence>
<dbReference type="SUPFAM" id="SSF75011">
    <property type="entry name" value="3-carboxy-cis,cis-mucoante lactonizing enzyme"/>
    <property type="match status" value="1"/>
</dbReference>
<evidence type="ECO:0000313" key="1">
    <source>
        <dbReference type="EMBL" id="KRK26446.1"/>
    </source>
</evidence>
<comment type="caution">
    <text evidence="1">The sequence shown here is derived from an EMBL/GenBank/DDBJ whole genome shotgun (WGS) entry which is preliminary data.</text>
</comment>
<name>A0A837REE8_LACPE</name>
<dbReference type="AlphaFoldDB" id="A0A837REE8"/>